<proteinExistence type="predicted"/>
<accession>A0A1B1ATG8</accession>
<dbReference type="OrthoDB" id="4296169at2"/>
<gene>
    <name evidence="2" type="ORF">AVL59_09670</name>
</gene>
<evidence type="ECO:0000313" key="2">
    <source>
        <dbReference type="EMBL" id="ANP49845.1"/>
    </source>
</evidence>
<dbReference type="KEGG" id="sgs:AVL59_09670"/>
<organism evidence="2 3">
    <name type="scientific">Streptomyces griseochromogenes</name>
    <dbReference type="NCBI Taxonomy" id="68214"/>
    <lineage>
        <taxon>Bacteria</taxon>
        <taxon>Bacillati</taxon>
        <taxon>Actinomycetota</taxon>
        <taxon>Actinomycetes</taxon>
        <taxon>Kitasatosporales</taxon>
        <taxon>Streptomycetaceae</taxon>
        <taxon>Streptomyces</taxon>
    </lineage>
</organism>
<dbReference type="Proteomes" id="UP000092659">
    <property type="component" value="Chromosome"/>
</dbReference>
<evidence type="ECO:0000313" key="3">
    <source>
        <dbReference type="Proteomes" id="UP000092659"/>
    </source>
</evidence>
<dbReference type="AlphaFoldDB" id="A0A1B1ATG8"/>
<name>A0A1B1ATG8_9ACTN</name>
<feature type="region of interest" description="Disordered" evidence="1">
    <location>
        <begin position="126"/>
        <end position="146"/>
    </location>
</feature>
<reference evidence="2 3" key="1">
    <citation type="submission" date="2016-06" db="EMBL/GenBank/DDBJ databases">
        <title>Complete genome sequence of Streptomyces griseochromogenes ATCC 14511, the Blasticidin S producer.</title>
        <authorList>
            <person name="Wu L."/>
        </authorList>
    </citation>
    <scope>NUCLEOTIDE SEQUENCE [LARGE SCALE GENOMIC DNA]</scope>
    <source>
        <strain evidence="2 3">ATCC 14511</strain>
    </source>
</reference>
<protein>
    <submittedName>
        <fullName evidence="2">Uncharacterized protein</fullName>
    </submittedName>
</protein>
<evidence type="ECO:0000256" key="1">
    <source>
        <dbReference type="SAM" id="MobiDB-lite"/>
    </source>
</evidence>
<dbReference type="EMBL" id="CP016279">
    <property type="protein sequence ID" value="ANP49845.1"/>
    <property type="molecule type" value="Genomic_DNA"/>
</dbReference>
<dbReference type="STRING" id="68214.AVL59_09670"/>
<sequence length="146" mass="15832">MVYGETGRNMSGGESAANLKVSANALRQFVKTVDGVLQDLEKSAGNPTRVGDQAIRHTSLRSGSAGFHEADALYGTFNEVHQALTNLSKTLHLQIEAIGIAVTGAHGTFSDLEEEQRRRFYEIQKEIQHLNPHSDKNTDGGEKGAL</sequence>